<feature type="compositionally biased region" description="Polar residues" evidence="1">
    <location>
        <begin position="299"/>
        <end position="317"/>
    </location>
</feature>
<keyword evidence="4" id="KW-1185">Reference proteome</keyword>
<organism evidence="3 4">
    <name type="scientific">Holothuria leucospilota</name>
    <name type="common">Black long sea cucumber</name>
    <name type="synonym">Mertensiothuria leucospilota</name>
    <dbReference type="NCBI Taxonomy" id="206669"/>
    <lineage>
        <taxon>Eukaryota</taxon>
        <taxon>Metazoa</taxon>
        <taxon>Echinodermata</taxon>
        <taxon>Eleutherozoa</taxon>
        <taxon>Echinozoa</taxon>
        <taxon>Holothuroidea</taxon>
        <taxon>Aspidochirotacea</taxon>
        <taxon>Aspidochirotida</taxon>
        <taxon>Holothuriidae</taxon>
        <taxon>Holothuria</taxon>
    </lineage>
</organism>
<name>A0A9Q1CD64_HOLLE</name>
<proteinExistence type="predicted"/>
<dbReference type="EMBL" id="JAIZAY010000004">
    <property type="protein sequence ID" value="KAJ8042771.1"/>
    <property type="molecule type" value="Genomic_DNA"/>
</dbReference>
<keyword evidence="2" id="KW-0732">Signal</keyword>
<dbReference type="OrthoDB" id="10163726at2759"/>
<gene>
    <name evidence="3" type="ORF">HOLleu_09624</name>
</gene>
<evidence type="ECO:0000313" key="3">
    <source>
        <dbReference type="EMBL" id="KAJ8042771.1"/>
    </source>
</evidence>
<protein>
    <submittedName>
        <fullName evidence="3">Uncharacterized protein</fullName>
    </submittedName>
</protein>
<evidence type="ECO:0000256" key="1">
    <source>
        <dbReference type="SAM" id="MobiDB-lite"/>
    </source>
</evidence>
<dbReference type="AlphaFoldDB" id="A0A9Q1CD64"/>
<evidence type="ECO:0000256" key="2">
    <source>
        <dbReference type="SAM" id="SignalP"/>
    </source>
</evidence>
<accession>A0A9Q1CD64</accession>
<dbReference type="Proteomes" id="UP001152320">
    <property type="component" value="Chromosome 4"/>
</dbReference>
<feature type="region of interest" description="Disordered" evidence="1">
    <location>
        <begin position="289"/>
        <end position="322"/>
    </location>
</feature>
<comment type="caution">
    <text evidence="3">The sequence shown here is derived from an EMBL/GenBank/DDBJ whole genome shotgun (WGS) entry which is preliminary data.</text>
</comment>
<dbReference type="Gene3D" id="2.170.130.30">
    <property type="match status" value="1"/>
</dbReference>
<feature type="chain" id="PRO_5040331968" evidence="2">
    <location>
        <begin position="22"/>
        <end position="353"/>
    </location>
</feature>
<feature type="signal peptide" evidence="2">
    <location>
        <begin position="1"/>
        <end position="21"/>
    </location>
</feature>
<reference evidence="3" key="1">
    <citation type="submission" date="2021-10" db="EMBL/GenBank/DDBJ databases">
        <title>Tropical sea cucumber genome reveals ecological adaptation and Cuvierian tubules defense mechanism.</title>
        <authorList>
            <person name="Chen T."/>
        </authorList>
    </citation>
    <scope>NUCLEOTIDE SEQUENCE</scope>
    <source>
        <strain evidence="3">Nanhai2018</strain>
        <tissue evidence="3">Muscle</tissue>
    </source>
</reference>
<sequence length="353" mass="40583">MLISRITCFVYGLWMTVCVYAQRYEAIDMSCPANKLHSRPASNERTITIYMSIEDRYHVGVAPICLLQLRLPQIVNMYQAMLLAQSQQRGRFNFSARSDEQAGFALQYINGKWGRTSISVWVLHDADTGQAISKSITEVFVEHGKSYTWVYTPYSAIGEPYIGVCRSGSTYPQRPVPSVNHAILYLSVQFWSNTWPLCKLPVLIINRSQYNLDYLMMEARRQYKHKFVYQRYPDYRLYDINDLHSEGGYFWRAEIADKNRELSEVLTAVVLEDGDHVVWRYVNENGEPRYKTVRPDPTENVTPSEHYSKSSGSNASPETDFVHNPSNSATVLRFSQGSVFFPMTLLATILSLL</sequence>
<evidence type="ECO:0000313" key="4">
    <source>
        <dbReference type="Proteomes" id="UP001152320"/>
    </source>
</evidence>